<dbReference type="AlphaFoldDB" id="A0A0N1QTV6"/>
<name>A0A0N1QTV6_SALSV</name>
<dbReference type="HOGENOM" id="CLU_3239232_0_0_6"/>
<gene>
    <name evidence="1" type="ordered locus">SeSA_A2177</name>
</gene>
<sequence length="43" mass="4830">MQTGIRQEKGQESKRLKAKRSELAQFSDVDSSLKPQIITAVII</sequence>
<proteinExistence type="predicted"/>
<dbReference type="Proteomes" id="UP000001865">
    <property type="component" value="Chromosome"/>
</dbReference>
<protein>
    <submittedName>
        <fullName evidence="1">Uncharacterized protein</fullName>
    </submittedName>
</protein>
<accession>A0A0N1QTV6</accession>
<reference evidence="1 2" key="1">
    <citation type="journal article" date="2011" name="J. Bacteriol.">
        <title>Comparative genomics of 28 Salmonella enterica isolates: evidence for CRISPR-mediated adaptive sublineage evolution.</title>
        <authorList>
            <person name="Fricke W.F."/>
            <person name="Mammel M.K."/>
            <person name="McDermott P.F."/>
            <person name="Tartera C."/>
            <person name="White D.G."/>
            <person name="Leclerc J.E."/>
            <person name="Ravel J."/>
            <person name="Cebula T.A."/>
        </authorList>
    </citation>
    <scope>NUCLEOTIDE SEQUENCE [LARGE SCALE GENOMIC DNA]</scope>
    <source>
        <strain evidence="1 2">CVM19633</strain>
    </source>
</reference>
<dbReference type="KEGG" id="sew:SeSA_A2177"/>
<dbReference type="EMBL" id="CP001127">
    <property type="protein sequence ID" value="ACF89512.1"/>
    <property type="molecule type" value="Genomic_DNA"/>
</dbReference>
<organism evidence="1 2">
    <name type="scientific">Salmonella schwarzengrund (strain CVM19633)</name>
    <dbReference type="NCBI Taxonomy" id="439843"/>
    <lineage>
        <taxon>Bacteria</taxon>
        <taxon>Pseudomonadati</taxon>
        <taxon>Pseudomonadota</taxon>
        <taxon>Gammaproteobacteria</taxon>
        <taxon>Enterobacterales</taxon>
        <taxon>Enterobacteriaceae</taxon>
        <taxon>Salmonella</taxon>
    </lineage>
</organism>
<evidence type="ECO:0000313" key="1">
    <source>
        <dbReference type="EMBL" id="ACF89512.1"/>
    </source>
</evidence>
<evidence type="ECO:0000313" key="2">
    <source>
        <dbReference type="Proteomes" id="UP000001865"/>
    </source>
</evidence>